<name>A0A8C8VHE7_9SAUR</name>
<dbReference type="PANTHER" id="PTHR43313">
    <property type="entry name" value="SHORT-CHAIN DEHYDROGENASE/REDUCTASE FAMILY 9C"/>
    <property type="match status" value="1"/>
</dbReference>
<evidence type="ECO:0000256" key="3">
    <source>
        <dbReference type="RuleBase" id="RU000363"/>
    </source>
</evidence>
<evidence type="ECO:0000313" key="4">
    <source>
        <dbReference type="Ensembl" id="ENSPCEP00000008298.1"/>
    </source>
</evidence>
<dbReference type="FunFam" id="3.40.50.720:FF:000074">
    <property type="entry name" value="Retinol dehydrogenase type 1"/>
    <property type="match status" value="1"/>
</dbReference>
<dbReference type="Pfam" id="PF00106">
    <property type="entry name" value="adh_short"/>
    <property type="match status" value="1"/>
</dbReference>
<dbReference type="GO" id="GO:0016491">
    <property type="term" value="F:oxidoreductase activity"/>
    <property type="evidence" value="ECO:0007669"/>
    <property type="project" value="UniProtKB-KW"/>
</dbReference>
<dbReference type="AlphaFoldDB" id="A0A8C8VHE7"/>
<dbReference type="PRINTS" id="PR00080">
    <property type="entry name" value="SDRFAMILY"/>
</dbReference>
<evidence type="ECO:0000256" key="1">
    <source>
        <dbReference type="ARBA" id="ARBA00006484"/>
    </source>
</evidence>
<dbReference type="Proteomes" id="UP000694393">
    <property type="component" value="Unplaced"/>
</dbReference>
<dbReference type="InterPro" id="IPR002347">
    <property type="entry name" value="SDR_fam"/>
</dbReference>
<protein>
    <submittedName>
        <fullName evidence="4">Uncharacterized protein</fullName>
    </submittedName>
</protein>
<dbReference type="Gene3D" id="3.40.50.720">
    <property type="entry name" value="NAD(P)-binding Rossmann-like Domain"/>
    <property type="match status" value="1"/>
</dbReference>
<dbReference type="PRINTS" id="PR00081">
    <property type="entry name" value="GDHRDH"/>
</dbReference>
<evidence type="ECO:0000256" key="2">
    <source>
        <dbReference type="ARBA" id="ARBA00023002"/>
    </source>
</evidence>
<comment type="similarity">
    <text evidence="1 3">Belongs to the short-chain dehydrogenases/reductases (SDR) family.</text>
</comment>
<dbReference type="PANTHER" id="PTHR43313:SF4">
    <property type="entry name" value="17-BETA-HYDROXYSTEROID DEHYDROGENASE TYPE 6"/>
    <property type="match status" value="1"/>
</dbReference>
<dbReference type="Ensembl" id="ENSPCET00000008594.1">
    <property type="protein sequence ID" value="ENSPCEP00000008298.1"/>
    <property type="gene ID" value="ENSPCEG00000006640.1"/>
</dbReference>
<reference evidence="4" key="1">
    <citation type="submission" date="2025-08" db="UniProtKB">
        <authorList>
            <consortium name="Ensembl"/>
        </authorList>
    </citation>
    <scope>IDENTIFICATION</scope>
</reference>
<dbReference type="SUPFAM" id="SSF51735">
    <property type="entry name" value="NAD(P)-binding Rossmann-fold domains"/>
    <property type="match status" value="1"/>
</dbReference>
<sequence length="360" mass="40723">MFFTMGRFAVPSQSEVNSSPGTRRTRGSWNPRQEETSLQLVRMWLYLAALLGLYYLRRWYRERQTVENLQDKYVLITGCDSGFGNLLARQLDVRGLRVLAACLTEKGAEQLRKATSERLQTVILDVTSTDSIAAATAWVKAQVGDRGLWGLVNNAGTVLPVAPNEWLTKADFVKVLDVNLIGLIEVTLSVLPLVKRARGRVVNVSSILGRLVFYGGGYCPSKYGVEAFSDSLRRELHPFGVKVSIMEPGYFRTAMTDMQRNLESLEQLWHRASPEVKASYGQHYFNSSHRYMQKNLIEKCSPNLYLVTDCLEHALTARHPRTRYSGGWDAQFFFIPLSYLPTAVADWVLTRDWPSPAQAM</sequence>
<keyword evidence="2" id="KW-0560">Oxidoreductase</keyword>
<dbReference type="CDD" id="cd09805">
    <property type="entry name" value="type2_17beta_HSD-like_SDR_c"/>
    <property type="match status" value="1"/>
</dbReference>
<reference evidence="4" key="2">
    <citation type="submission" date="2025-09" db="UniProtKB">
        <authorList>
            <consortium name="Ensembl"/>
        </authorList>
    </citation>
    <scope>IDENTIFICATION</scope>
</reference>
<evidence type="ECO:0000313" key="5">
    <source>
        <dbReference type="Proteomes" id="UP000694393"/>
    </source>
</evidence>
<proteinExistence type="inferred from homology"/>
<organism evidence="4 5">
    <name type="scientific">Pelusios castaneus</name>
    <name type="common">West African mud turtle</name>
    <dbReference type="NCBI Taxonomy" id="367368"/>
    <lineage>
        <taxon>Eukaryota</taxon>
        <taxon>Metazoa</taxon>
        <taxon>Chordata</taxon>
        <taxon>Craniata</taxon>
        <taxon>Vertebrata</taxon>
        <taxon>Euteleostomi</taxon>
        <taxon>Archelosauria</taxon>
        <taxon>Testudinata</taxon>
        <taxon>Testudines</taxon>
        <taxon>Pleurodira</taxon>
        <taxon>Pelomedusidae</taxon>
        <taxon>Pelusios</taxon>
    </lineage>
</organism>
<accession>A0A8C8VHE7</accession>
<keyword evidence="5" id="KW-1185">Reference proteome</keyword>
<dbReference type="InterPro" id="IPR036291">
    <property type="entry name" value="NAD(P)-bd_dom_sf"/>
</dbReference>
<dbReference type="GO" id="GO:0008202">
    <property type="term" value="P:steroid metabolic process"/>
    <property type="evidence" value="ECO:0007669"/>
    <property type="project" value="TreeGrafter"/>
</dbReference>